<dbReference type="Gene3D" id="3.10.450.50">
    <property type="match status" value="1"/>
</dbReference>
<reference evidence="1" key="1">
    <citation type="submission" date="2021-04" db="EMBL/GenBank/DDBJ databases">
        <title>A collection of bacterial strains from the Burkholderia cepacia Research Laboratory and Repository.</title>
        <authorList>
            <person name="Lipuma J."/>
            <person name="Spilker T."/>
        </authorList>
    </citation>
    <scope>NUCLEOTIDE SEQUENCE</scope>
    <source>
        <strain evidence="1">AU36012</strain>
    </source>
</reference>
<name>A0AA41JKZ2_9BURK</name>
<evidence type="ECO:0000313" key="2">
    <source>
        <dbReference type="Proteomes" id="UP000682266"/>
    </source>
</evidence>
<dbReference type="EMBL" id="JAGSVG010000016">
    <property type="protein sequence ID" value="MBR8130960.1"/>
    <property type="molecule type" value="Genomic_DNA"/>
</dbReference>
<gene>
    <name evidence="1" type="ORF">KDW93_18630</name>
</gene>
<accession>A0AA41JKZ2</accession>
<dbReference type="AlphaFoldDB" id="A0AA41JKZ2"/>
<dbReference type="SUPFAM" id="SSF54427">
    <property type="entry name" value="NTF2-like"/>
    <property type="match status" value="1"/>
</dbReference>
<dbReference type="Proteomes" id="UP000682266">
    <property type="component" value="Unassembled WGS sequence"/>
</dbReference>
<comment type="caution">
    <text evidence="1">The sequence shown here is derived from an EMBL/GenBank/DDBJ whole genome shotgun (WGS) entry which is preliminary data.</text>
</comment>
<sequence>MEPQFTLAQMRDVWIDAYRHADVEQLDFVASPHCFVQHETRIRTKAQFLARMRVVAAERASGRVCAAYRDETMQIVTRGQRATVTGTGSVWIDQAIDSRFDFLERWYVIDARWRIAALCHARK</sequence>
<protein>
    <submittedName>
        <fullName evidence="1">Nuclear transport factor 2 family protein</fullName>
    </submittedName>
</protein>
<dbReference type="InterPro" id="IPR032710">
    <property type="entry name" value="NTF2-like_dom_sf"/>
</dbReference>
<proteinExistence type="predicted"/>
<dbReference type="RefSeq" id="WP_175803544.1">
    <property type="nucleotide sequence ID" value="NZ_CADERF010000001.1"/>
</dbReference>
<evidence type="ECO:0000313" key="1">
    <source>
        <dbReference type="EMBL" id="MBR8130960.1"/>
    </source>
</evidence>
<organism evidence="1 2">
    <name type="scientific">Burkholderia ambifaria</name>
    <dbReference type="NCBI Taxonomy" id="152480"/>
    <lineage>
        <taxon>Bacteria</taxon>
        <taxon>Pseudomonadati</taxon>
        <taxon>Pseudomonadota</taxon>
        <taxon>Betaproteobacteria</taxon>
        <taxon>Burkholderiales</taxon>
        <taxon>Burkholderiaceae</taxon>
        <taxon>Burkholderia</taxon>
        <taxon>Burkholderia cepacia complex</taxon>
    </lineage>
</organism>